<comment type="caution">
    <text evidence="4">The sequence shown here is derived from an EMBL/GenBank/DDBJ whole genome shotgun (WGS) entry which is preliminary data.</text>
</comment>
<dbReference type="PRINTS" id="PR00368">
    <property type="entry name" value="FADPNR"/>
</dbReference>
<dbReference type="Proteomes" id="UP001209076">
    <property type="component" value="Unassembled WGS sequence"/>
</dbReference>
<evidence type="ECO:0000259" key="3">
    <source>
        <dbReference type="Pfam" id="PF07992"/>
    </source>
</evidence>
<keyword evidence="1" id="KW-0285">Flavoprotein</keyword>
<protein>
    <submittedName>
        <fullName evidence="4">NAD(P)/FAD-dependent oxidoreductase</fullName>
    </submittedName>
</protein>
<accession>A0ABT2PTL1</accession>
<feature type="domain" description="FAD/NAD(P)-binding" evidence="3">
    <location>
        <begin position="183"/>
        <end position="268"/>
    </location>
</feature>
<evidence type="ECO:0000313" key="4">
    <source>
        <dbReference type="EMBL" id="MCU0104289.1"/>
    </source>
</evidence>
<keyword evidence="2" id="KW-0560">Oxidoreductase</keyword>
<proteinExistence type="predicted"/>
<dbReference type="Gene3D" id="3.50.50.60">
    <property type="entry name" value="FAD/NAD(P)-binding domain"/>
    <property type="match status" value="2"/>
</dbReference>
<dbReference type="InterPro" id="IPR050097">
    <property type="entry name" value="Ferredoxin-NADP_redctase_2"/>
</dbReference>
<gene>
    <name evidence="4" type="ORF">N7603_01310</name>
</gene>
<dbReference type="PANTHER" id="PTHR48105">
    <property type="entry name" value="THIOREDOXIN REDUCTASE 1-RELATED-RELATED"/>
    <property type="match status" value="1"/>
</dbReference>
<organism evidence="4 5">
    <name type="scientific">Paracholeplasma vituli</name>
    <dbReference type="NCBI Taxonomy" id="69473"/>
    <lineage>
        <taxon>Bacteria</taxon>
        <taxon>Bacillati</taxon>
        <taxon>Mycoplasmatota</taxon>
        <taxon>Mollicutes</taxon>
        <taxon>Acholeplasmatales</taxon>
        <taxon>Acholeplasmataceae</taxon>
        <taxon>Paracholeplasma</taxon>
    </lineage>
</organism>
<reference evidence="5" key="1">
    <citation type="submission" date="2023-07" db="EMBL/GenBank/DDBJ databases">
        <title>Novel Mycoplasma species identified in domestic and wild animals.</title>
        <authorList>
            <person name="Volokhov D.V."/>
            <person name="Furtak V.A."/>
            <person name="Zagorodnyaya T.A."/>
        </authorList>
    </citation>
    <scope>NUCLEOTIDE SEQUENCE [LARGE SCALE GENOMIC DNA]</scope>
    <source>
        <strain evidence="5">92-19</strain>
    </source>
</reference>
<evidence type="ECO:0000313" key="5">
    <source>
        <dbReference type="Proteomes" id="UP001209076"/>
    </source>
</evidence>
<dbReference type="EMBL" id="JAOEGN010000002">
    <property type="protein sequence ID" value="MCU0104289.1"/>
    <property type="molecule type" value="Genomic_DNA"/>
</dbReference>
<evidence type="ECO:0000256" key="2">
    <source>
        <dbReference type="ARBA" id="ARBA00023002"/>
    </source>
</evidence>
<dbReference type="RefSeq" id="WP_262095512.1">
    <property type="nucleotide sequence ID" value="NZ_JAOEGN010000002.1"/>
</dbReference>
<dbReference type="InterPro" id="IPR036188">
    <property type="entry name" value="FAD/NAD-bd_sf"/>
</dbReference>
<feature type="domain" description="FAD/NAD(P)-binding" evidence="3">
    <location>
        <begin position="2"/>
        <end position="145"/>
    </location>
</feature>
<dbReference type="Pfam" id="PF07992">
    <property type="entry name" value="Pyr_redox_2"/>
    <property type="match status" value="2"/>
</dbReference>
<sequence>MFDTIIIGKGPSGISAAIYLKRSNKNVLVIGKDNGSLYDGVIIDNYYGFPGGITGTELIERGVKQANELGIEVLQDEVIAIDKMEHFTVTTKNGEFEGKTVLLATGKPRTTLKIKGFQKYRGKGISFCVTCDGFFFRKKKLALVGYNEYMLHELKDMEFLTEDIQIFTNGNPLTVDVDYPVISEKITEITGDETRATTIVTENGSYDVDGIFIALGSPGAVEFATRIGAIVENTNIVVDDNFMTNIEGLYAAGDTVGGVLQVAKAAADGMHAAIAIKKLLKK</sequence>
<dbReference type="SUPFAM" id="SSF51905">
    <property type="entry name" value="FAD/NAD(P)-binding domain"/>
    <property type="match status" value="1"/>
</dbReference>
<dbReference type="PRINTS" id="PR00469">
    <property type="entry name" value="PNDRDTASEII"/>
</dbReference>
<dbReference type="InterPro" id="IPR023753">
    <property type="entry name" value="FAD/NAD-binding_dom"/>
</dbReference>
<keyword evidence="5" id="KW-1185">Reference proteome</keyword>
<evidence type="ECO:0000256" key="1">
    <source>
        <dbReference type="ARBA" id="ARBA00022630"/>
    </source>
</evidence>
<name>A0ABT2PTL1_9MOLU</name>